<dbReference type="EMBL" id="MPDP01000301">
    <property type="protein sequence ID" value="KAK1451044.1"/>
    <property type="molecule type" value="Genomic_DNA"/>
</dbReference>
<feature type="region of interest" description="Disordered" evidence="1">
    <location>
        <begin position="1"/>
        <end position="23"/>
    </location>
</feature>
<keyword evidence="3" id="KW-1185">Reference proteome</keyword>
<name>A0AAI9XI66_9PEZI</name>
<organism evidence="2 3">
    <name type="scientific">Colletotrichum cuscutae</name>
    <dbReference type="NCBI Taxonomy" id="1209917"/>
    <lineage>
        <taxon>Eukaryota</taxon>
        <taxon>Fungi</taxon>
        <taxon>Dikarya</taxon>
        <taxon>Ascomycota</taxon>
        <taxon>Pezizomycotina</taxon>
        <taxon>Sordariomycetes</taxon>
        <taxon>Hypocreomycetidae</taxon>
        <taxon>Glomerellales</taxon>
        <taxon>Glomerellaceae</taxon>
        <taxon>Colletotrichum</taxon>
        <taxon>Colletotrichum acutatum species complex</taxon>
    </lineage>
</organism>
<accession>A0AAI9XI66</accession>
<dbReference type="AlphaFoldDB" id="A0AAI9XI66"/>
<reference evidence="2" key="1">
    <citation type="submission" date="2016-11" db="EMBL/GenBank/DDBJ databases">
        <title>The genome sequence of Colletotrichum cuscutae.</title>
        <authorList>
            <person name="Baroncelli R."/>
        </authorList>
    </citation>
    <scope>NUCLEOTIDE SEQUENCE</scope>
    <source>
        <strain evidence="2">IMI 304802</strain>
    </source>
</reference>
<sequence>MVLDSSASNGSRKHREKLAVVLS</sequence>
<evidence type="ECO:0000256" key="1">
    <source>
        <dbReference type="SAM" id="MobiDB-lite"/>
    </source>
</evidence>
<dbReference type="Proteomes" id="UP001239213">
    <property type="component" value="Unassembled WGS sequence"/>
</dbReference>
<comment type="caution">
    <text evidence="2">The sequence shown here is derived from an EMBL/GenBank/DDBJ whole genome shotgun (WGS) entry which is preliminary data.</text>
</comment>
<evidence type="ECO:0000313" key="2">
    <source>
        <dbReference type="EMBL" id="KAK1451044.1"/>
    </source>
</evidence>
<gene>
    <name evidence="2" type="ORF">CCUS01_11220</name>
</gene>
<protein>
    <submittedName>
        <fullName evidence="2">Uncharacterized protein</fullName>
    </submittedName>
</protein>
<feature type="compositionally biased region" description="Polar residues" evidence="1">
    <location>
        <begin position="1"/>
        <end position="10"/>
    </location>
</feature>
<proteinExistence type="predicted"/>
<evidence type="ECO:0000313" key="3">
    <source>
        <dbReference type="Proteomes" id="UP001239213"/>
    </source>
</evidence>